<evidence type="ECO:0000313" key="3">
    <source>
        <dbReference type="Proteomes" id="UP001601948"/>
    </source>
</evidence>
<sequence>MAGTSNATDGNTAGTGVAGWPNSVSGTCTDADCSGTGSRYAASTAGGGGTASTSTAIGGNAVGTGVVGCPGSVFGTRTGADISTADFPCGAGTTDGGDTAGTSTAIATITGSTGTGTVVGGDIAGRPDVATTPGTGFCAAGTSTDFASGPDTPTRADIGCGANGTSTSIATGIDTAGTIIATGTSISSGTVIGSRGADCGTVGGRIRTDAHTASSPHVDDCTSNGINTAGRIGIGIGRDTAGNTTIGTRPGTGTATRFRITAGVRTRPGVDADRGVDRAGHRREWWVGSDFGAAGLREDAVARRVGASGA</sequence>
<name>A0ABW6QK33_9NOCA</name>
<dbReference type="EMBL" id="JBIAPI010000001">
    <property type="protein sequence ID" value="MFF3221561.1"/>
    <property type="molecule type" value="Genomic_DNA"/>
</dbReference>
<keyword evidence="3" id="KW-1185">Reference proteome</keyword>
<comment type="caution">
    <text evidence="2">The sequence shown here is derived from an EMBL/GenBank/DDBJ whole genome shotgun (WGS) entry which is preliminary data.</text>
</comment>
<evidence type="ECO:0000313" key="2">
    <source>
        <dbReference type="EMBL" id="MFF3221561.1"/>
    </source>
</evidence>
<dbReference type="RefSeq" id="WP_387716130.1">
    <property type="nucleotide sequence ID" value="NZ_JBIAPI010000001.1"/>
</dbReference>
<feature type="compositionally biased region" description="Polar residues" evidence="1">
    <location>
        <begin position="1"/>
        <end position="14"/>
    </location>
</feature>
<protein>
    <submittedName>
        <fullName evidence="2">Uncharacterized protein</fullName>
    </submittedName>
</protein>
<reference evidence="2 3" key="1">
    <citation type="submission" date="2024-10" db="EMBL/GenBank/DDBJ databases">
        <title>The Natural Products Discovery Center: Release of the First 8490 Sequenced Strains for Exploring Actinobacteria Biosynthetic Diversity.</title>
        <authorList>
            <person name="Kalkreuter E."/>
            <person name="Kautsar S.A."/>
            <person name="Yang D."/>
            <person name="Bader C.D."/>
            <person name="Teijaro C.N."/>
            <person name="Fluegel L."/>
            <person name="Davis C.M."/>
            <person name="Simpson J.R."/>
            <person name="Lauterbach L."/>
            <person name="Steele A.D."/>
            <person name="Gui C."/>
            <person name="Meng S."/>
            <person name="Li G."/>
            <person name="Viehrig K."/>
            <person name="Ye F."/>
            <person name="Su P."/>
            <person name="Kiefer A.F."/>
            <person name="Nichols A."/>
            <person name="Cepeda A.J."/>
            <person name="Yan W."/>
            <person name="Fan B."/>
            <person name="Jiang Y."/>
            <person name="Adhikari A."/>
            <person name="Zheng C.-J."/>
            <person name="Schuster L."/>
            <person name="Cowan T.M."/>
            <person name="Smanski M.J."/>
            <person name="Chevrette M.G."/>
            <person name="De Carvalho L.P.S."/>
            <person name="Shen B."/>
        </authorList>
    </citation>
    <scope>NUCLEOTIDE SEQUENCE [LARGE SCALE GENOMIC DNA]</scope>
    <source>
        <strain evidence="2 3">NPDC003040</strain>
    </source>
</reference>
<accession>A0ABW6QK33</accession>
<gene>
    <name evidence="2" type="ORF">ACFYV7_02095</name>
</gene>
<proteinExistence type="predicted"/>
<organism evidence="2 3">
    <name type="scientific">Nocardia suismassiliense</name>
    <dbReference type="NCBI Taxonomy" id="2077092"/>
    <lineage>
        <taxon>Bacteria</taxon>
        <taxon>Bacillati</taxon>
        <taxon>Actinomycetota</taxon>
        <taxon>Actinomycetes</taxon>
        <taxon>Mycobacteriales</taxon>
        <taxon>Nocardiaceae</taxon>
        <taxon>Nocardia</taxon>
    </lineage>
</organism>
<dbReference type="Proteomes" id="UP001601948">
    <property type="component" value="Unassembled WGS sequence"/>
</dbReference>
<feature type="region of interest" description="Disordered" evidence="1">
    <location>
        <begin position="1"/>
        <end position="21"/>
    </location>
</feature>
<evidence type="ECO:0000256" key="1">
    <source>
        <dbReference type="SAM" id="MobiDB-lite"/>
    </source>
</evidence>